<dbReference type="AlphaFoldDB" id="A0A9X0W7J5"/>
<evidence type="ECO:0000313" key="3">
    <source>
        <dbReference type="EMBL" id="MBK1618428.1"/>
    </source>
</evidence>
<dbReference type="EMBL" id="NRRY01000010">
    <property type="protein sequence ID" value="MBK1618428.1"/>
    <property type="molecule type" value="Genomic_DNA"/>
</dbReference>
<organism evidence="3 4">
    <name type="scientific">Lamprobacter modestohalophilus</name>
    <dbReference type="NCBI Taxonomy" id="1064514"/>
    <lineage>
        <taxon>Bacteria</taxon>
        <taxon>Pseudomonadati</taxon>
        <taxon>Pseudomonadota</taxon>
        <taxon>Gammaproteobacteria</taxon>
        <taxon>Chromatiales</taxon>
        <taxon>Chromatiaceae</taxon>
        <taxon>Lamprobacter</taxon>
    </lineage>
</organism>
<feature type="region of interest" description="Disordered" evidence="1">
    <location>
        <begin position="1"/>
        <end position="21"/>
    </location>
</feature>
<feature type="compositionally biased region" description="Basic and acidic residues" evidence="1">
    <location>
        <begin position="10"/>
        <end position="21"/>
    </location>
</feature>
<comment type="caution">
    <text evidence="3">The sequence shown here is derived from an EMBL/GenBank/DDBJ whole genome shotgun (WGS) entry which is preliminary data.</text>
</comment>
<proteinExistence type="predicted"/>
<accession>A0A9X0W7J5</accession>
<protein>
    <recommendedName>
        <fullName evidence="2">DUF6946 domain-containing protein</fullName>
    </recommendedName>
</protein>
<keyword evidence="4" id="KW-1185">Reference proteome</keyword>
<evidence type="ECO:0000259" key="2">
    <source>
        <dbReference type="Pfam" id="PF22187"/>
    </source>
</evidence>
<reference evidence="3 4" key="1">
    <citation type="journal article" date="2020" name="Microorganisms">
        <title>Osmotic Adaptation and Compatible Solute Biosynthesis of Phototrophic Bacteria as Revealed from Genome Analyses.</title>
        <authorList>
            <person name="Imhoff J.F."/>
            <person name="Rahn T."/>
            <person name="Kunzel S."/>
            <person name="Keller A."/>
            <person name="Neulinger S.C."/>
        </authorList>
    </citation>
    <scope>NUCLEOTIDE SEQUENCE [LARGE SCALE GENOMIC DNA]</scope>
    <source>
        <strain evidence="3 4">DSM 25653</strain>
    </source>
</reference>
<feature type="domain" description="DUF6946" evidence="2">
    <location>
        <begin position="31"/>
        <end position="237"/>
    </location>
</feature>
<sequence length="277" mass="30996">MSLQDYAQDVDSRRQERRREMPIAKAGRAIETLQDWERYAPPKSHHHWVDGRSAKETARAWLEPDGYAMPQEVHEVLHRHPSFGSVLDWDAEPEARLRFDAFAGEPRNTDLLVIATDAFGTYLLAIEAKADEPYGETIGETFAAALERRIDNPRSKGIARVEGLAALLLKPRLAGQPKARDLRYQLLTACAGALAEAQRRQLTRAIMLVQEFVTPATSESNHARNAADLQAFLERLSGRSDLLVQHGELQGPFVFADDAGIDLFVGKVMRNLRGCDD</sequence>
<dbReference type="Proteomes" id="UP001138768">
    <property type="component" value="Unassembled WGS sequence"/>
</dbReference>
<evidence type="ECO:0000313" key="4">
    <source>
        <dbReference type="Proteomes" id="UP001138768"/>
    </source>
</evidence>
<dbReference type="Pfam" id="PF22187">
    <property type="entry name" value="DUF6946"/>
    <property type="match status" value="1"/>
</dbReference>
<evidence type="ECO:0000256" key="1">
    <source>
        <dbReference type="SAM" id="MobiDB-lite"/>
    </source>
</evidence>
<name>A0A9X0W7J5_9GAMM</name>
<dbReference type="InterPro" id="IPR054024">
    <property type="entry name" value="DUF6946"/>
</dbReference>
<gene>
    <name evidence="3" type="ORF">CKO42_08255</name>
</gene>